<accession>A0A1M6HEI4</accession>
<dbReference type="EMBL" id="FQZG01000032">
    <property type="protein sequence ID" value="SHJ20564.1"/>
    <property type="molecule type" value="Genomic_DNA"/>
</dbReference>
<keyword evidence="3" id="KW-1185">Reference proteome</keyword>
<sequence length="58" mass="6186">MLALYSYLTATLHTRVRVRDQRGLSQSTENAILLAGAVGIAVLIISAITAYVQANLPS</sequence>
<dbReference type="AlphaFoldDB" id="A0A1M6HEI4"/>
<reference evidence="2 3" key="1">
    <citation type="submission" date="2016-11" db="EMBL/GenBank/DDBJ databases">
        <authorList>
            <person name="Jaros S."/>
            <person name="Januszkiewicz K."/>
            <person name="Wedrychowicz H."/>
        </authorList>
    </citation>
    <scope>NUCLEOTIDE SEQUENCE [LARGE SCALE GENOMIC DNA]</scope>
    <source>
        <strain evidence="2 3">DSM 12906</strain>
    </source>
</reference>
<evidence type="ECO:0000256" key="1">
    <source>
        <dbReference type="SAM" id="Phobius"/>
    </source>
</evidence>
<proteinExistence type="predicted"/>
<feature type="transmembrane region" description="Helical" evidence="1">
    <location>
        <begin position="31"/>
        <end position="52"/>
    </location>
</feature>
<evidence type="ECO:0000313" key="3">
    <source>
        <dbReference type="Proteomes" id="UP000184512"/>
    </source>
</evidence>
<keyword evidence="1" id="KW-0472">Membrane</keyword>
<keyword evidence="1" id="KW-1133">Transmembrane helix</keyword>
<organism evidence="2 3">
    <name type="scientific">Tessaracoccus bendigoensis DSM 12906</name>
    <dbReference type="NCBI Taxonomy" id="1123357"/>
    <lineage>
        <taxon>Bacteria</taxon>
        <taxon>Bacillati</taxon>
        <taxon>Actinomycetota</taxon>
        <taxon>Actinomycetes</taxon>
        <taxon>Propionibacteriales</taxon>
        <taxon>Propionibacteriaceae</taxon>
        <taxon>Tessaracoccus</taxon>
    </lineage>
</organism>
<gene>
    <name evidence="2" type="ORF">SAMN02745244_01962</name>
</gene>
<evidence type="ECO:0000313" key="2">
    <source>
        <dbReference type="EMBL" id="SHJ20564.1"/>
    </source>
</evidence>
<dbReference type="Proteomes" id="UP000184512">
    <property type="component" value="Unassembled WGS sequence"/>
</dbReference>
<name>A0A1M6HEI4_9ACTN</name>
<protein>
    <submittedName>
        <fullName evidence="2">Uncharacterized protein</fullName>
    </submittedName>
</protein>
<dbReference type="STRING" id="1123357.SAMN02745244_01962"/>
<keyword evidence="1" id="KW-0812">Transmembrane</keyword>
<dbReference type="RefSeq" id="WP_175558290.1">
    <property type="nucleotide sequence ID" value="NZ_FQZG01000032.1"/>
</dbReference>